<feature type="region of interest" description="Disordered" evidence="3">
    <location>
        <begin position="665"/>
        <end position="704"/>
    </location>
</feature>
<feature type="region of interest" description="Disordered" evidence="3">
    <location>
        <begin position="160"/>
        <end position="183"/>
    </location>
</feature>
<dbReference type="InterPro" id="IPR035979">
    <property type="entry name" value="RBD_domain_sf"/>
</dbReference>
<evidence type="ECO:0000313" key="6">
    <source>
        <dbReference type="Proteomes" id="UP000076154"/>
    </source>
</evidence>
<dbReference type="PROSITE" id="PS50102">
    <property type="entry name" value="RRM"/>
    <property type="match status" value="2"/>
</dbReference>
<dbReference type="EMBL" id="LUEZ02000010">
    <property type="protein sequence ID" value="RDB29418.1"/>
    <property type="molecule type" value="Genomic_DNA"/>
</dbReference>
<dbReference type="Gene3D" id="3.30.70.330">
    <property type="match status" value="2"/>
</dbReference>
<keyword evidence="1 2" id="KW-0694">RNA-binding</keyword>
<dbReference type="OrthoDB" id="410044at2759"/>
<feature type="region of interest" description="Disordered" evidence="3">
    <location>
        <begin position="992"/>
        <end position="1091"/>
    </location>
</feature>
<feature type="compositionally biased region" description="Basic and acidic residues" evidence="3">
    <location>
        <begin position="670"/>
        <end position="680"/>
    </location>
</feature>
<dbReference type="InterPro" id="IPR000504">
    <property type="entry name" value="RRM_dom"/>
</dbReference>
<name>A0A369K6A1_HYPMA</name>
<reference evidence="5" key="1">
    <citation type="submission" date="2018-04" db="EMBL/GenBank/DDBJ databases">
        <title>Whole genome sequencing of Hypsizygus marmoreus.</title>
        <authorList>
            <person name="Choi I.-G."/>
            <person name="Min B."/>
            <person name="Kim J.-G."/>
            <person name="Kim S."/>
            <person name="Oh Y.-L."/>
            <person name="Kong W.-S."/>
            <person name="Park H."/>
            <person name="Jeong J."/>
            <person name="Song E.-S."/>
        </authorList>
    </citation>
    <scope>NUCLEOTIDE SEQUENCE [LARGE SCALE GENOMIC DNA]</scope>
    <source>
        <strain evidence="5">51987-8</strain>
    </source>
</reference>
<dbReference type="PANTHER" id="PTHR10352">
    <property type="entry name" value="EUKARYOTIC TRANSLATION INITIATION FACTOR 3 SUBUNIT G"/>
    <property type="match status" value="1"/>
</dbReference>
<feature type="compositionally biased region" description="Low complexity" evidence="3">
    <location>
        <begin position="1068"/>
        <end position="1082"/>
    </location>
</feature>
<protein>
    <recommendedName>
        <fullName evidence="4">RRM domain-containing protein</fullName>
    </recommendedName>
</protein>
<evidence type="ECO:0000256" key="1">
    <source>
        <dbReference type="ARBA" id="ARBA00022884"/>
    </source>
</evidence>
<evidence type="ECO:0000259" key="4">
    <source>
        <dbReference type="PROSITE" id="PS50102"/>
    </source>
</evidence>
<keyword evidence="6" id="KW-1185">Reference proteome</keyword>
<gene>
    <name evidence="5" type="ORF">Hypma_015762</name>
</gene>
<dbReference type="InterPro" id="IPR012677">
    <property type="entry name" value="Nucleotide-bd_a/b_plait_sf"/>
</dbReference>
<feature type="compositionally biased region" description="Low complexity" evidence="3">
    <location>
        <begin position="1040"/>
        <end position="1059"/>
    </location>
</feature>
<evidence type="ECO:0000313" key="5">
    <source>
        <dbReference type="EMBL" id="RDB29418.1"/>
    </source>
</evidence>
<proteinExistence type="predicted"/>
<sequence length="1091" mass="120453">MPPKSSLRMRTWGTRFDTLPTSPPVSPPSRQAAVAAAASPIAHEPTAPDTMFKRKEEKMPHDASVFVGSLPSTIDQHELTQLLSEHLSEHTEVKNIKVVRDSKGGVCAFVQCEDAASAATLIHTLHSNPPKLFLGRTLRYEPARAFRTLLISYRTPMHHPPTSSVDDHVNAGNHPSKSGPPVELDLPSTMRVWKPRNSKFFTLLYNTEAVDAEQRARNGHGTFETPSLFLQPVAFDAATIRTLAAYFGRLEHMAIYEPFDRIDFEDSTSESASEKWKLYPTPHDAPRTSKMDPRCWEIKWDHRDDCVSALMTLRRVPHLTVTWAHQPPPFGFEQRSPYQNIHSPQLNFAPYPLHVQDRIQPRSNAGLGFGQHTNEDRSITRYHHSTPIARSLFEFPAVSEVDGVSDVGAPESLTEAPREDFLEEESTVTRVAWSDMDFPPLGNSVGQYKVGYGAWTEKKAFKEQAIRSPSLVVSRPNLDSECTTVTESEREKLENGNQGQEIEVPPTPGLGRSPITPKTPGSLFPPTPTSNDGDAQRSVFKDFEGKDLGYYGDLTRNERELDPTTLFVGGLETFGPGAWDEEKVAKFFARFGGLENVKIVRPLNSHAAFAFVKFNNTESPARAVYEEHNRVYEGRAMRVQLRDCNPPRGSWRNNRGRGRFHQHNFGAHRRIQDQSDKPLERPVSPGNRHQDGPTAGSATTSQITAVDEDVGVAESELPAYSEKTLPKVVEESGDDGNAHNPLAVSRSSSPSPEPSFTALDSTQTESYREWYDEPVSSALTPPPSSFGSSASAPLSTPALPYAMTGGFYTPPQWVHPYAQPMPYQMPYLGYPGYPLAGHPIPQAFPRPPGPDVNTAVAPGSWPPVGVFGSYIPYQTQGPRTPSLDPSQSQTLNTRAPLAPTGFIQNEQGTLIAVYQPEALDQYMAGSHVVPPVAPQHPVPNVQNWSQYPPTHAYPFPGPPPNATMPSRPSLPSLPSAATVAWVPNQGFIPQQPTPHISQTPTAHSPTMPFRGGHGDAGGQATTPFRRQAPRRDPPNFHNQGRNNNPRSFGNRNGRGNMNNIGYHGQGESQVNSRQSQMNQSSSEWNQWASGR</sequence>
<accession>A0A369K6A1</accession>
<dbReference type="Proteomes" id="UP000076154">
    <property type="component" value="Unassembled WGS sequence"/>
</dbReference>
<comment type="caution">
    <text evidence="5">The sequence shown here is derived from an EMBL/GenBank/DDBJ whole genome shotgun (WGS) entry which is preliminary data.</text>
</comment>
<dbReference type="AlphaFoldDB" id="A0A369K6A1"/>
<evidence type="ECO:0000256" key="3">
    <source>
        <dbReference type="SAM" id="MobiDB-lite"/>
    </source>
</evidence>
<feature type="region of interest" description="Disordered" evidence="3">
    <location>
        <begin position="484"/>
        <end position="537"/>
    </location>
</feature>
<feature type="domain" description="RRM" evidence="4">
    <location>
        <begin position="63"/>
        <end position="145"/>
    </location>
</feature>
<feature type="compositionally biased region" description="Polar residues" evidence="3">
    <location>
        <begin position="992"/>
        <end position="1004"/>
    </location>
</feature>
<dbReference type="Pfam" id="PF00076">
    <property type="entry name" value="RRM_1"/>
    <property type="match status" value="1"/>
</dbReference>
<dbReference type="SMART" id="SM00360">
    <property type="entry name" value="RRM"/>
    <property type="match status" value="2"/>
</dbReference>
<feature type="region of interest" description="Disordered" evidence="3">
    <location>
        <begin position="1"/>
        <end position="47"/>
    </location>
</feature>
<dbReference type="InParanoid" id="A0A369K6A1"/>
<dbReference type="GO" id="GO:0003723">
    <property type="term" value="F:RNA binding"/>
    <property type="evidence" value="ECO:0007669"/>
    <property type="project" value="UniProtKB-UniRule"/>
</dbReference>
<dbReference type="SUPFAM" id="SSF54928">
    <property type="entry name" value="RNA-binding domain, RBD"/>
    <property type="match status" value="2"/>
</dbReference>
<organism evidence="5 6">
    <name type="scientific">Hypsizygus marmoreus</name>
    <name type="common">White beech mushroom</name>
    <name type="synonym">Agaricus marmoreus</name>
    <dbReference type="NCBI Taxonomy" id="39966"/>
    <lineage>
        <taxon>Eukaryota</taxon>
        <taxon>Fungi</taxon>
        <taxon>Dikarya</taxon>
        <taxon>Basidiomycota</taxon>
        <taxon>Agaricomycotina</taxon>
        <taxon>Agaricomycetes</taxon>
        <taxon>Agaricomycetidae</taxon>
        <taxon>Agaricales</taxon>
        <taxon>Tricholomatineae</taxon>
        <taxon>Lyophyllaceae</taxon>
        <taxon>Hypsizygus</taxon>
    </lineage>
</organism>
<dbReference type="CDD" id="cd00590">
    <property type="entry name" value="RRM_SF"/>
    <property type="match status" value="1"/>
</dbReference>
<feature type="region of interest" description="Disordered" evidence="3">
    <location>
        <begin position="730"/>
        <end position="765"/>
    </location>
</feature>
<dbReference type="STRING" id="39966.A0A369K6A1"/>
<feature type="compositionally biased region" description="Low complexity" evidence="3">
    <location>
        <begin position="28"/>
        <end position="47"/>
    </location>
</feature>
<feature type="domain" description="RRM" evidence="4">
    <location>
        <begin position="564"/>
        <end position="644"/>
    </location>
</feature>
<evidence type="ECO:0000256" key="2">
    <source>
        <dbReference type="PROSITE-ProRule" id="PRU00176"/>
    </source>
</evidence>